<evidence type="ECO:0000313" key="6">
    <source>
        <dbReference type="Proteomes" id="UP000824782"/>
    </source>
</evidence>
<keyword evidence="6" id="KW-1185">Reference proteome</keyword>
<evidence type="ECO:0000256" key="2">
    <source>
        <dbReference type="ARBA" id="ARBA00022603"/>
    </source>
</evidence>
<dbReference type="InterPro" id="IPR000940">
    <property type="entry name" value="NNMT_TEMT_trans"/>
</dbReference>
<gene>
    <name evidence="5" type="ORF">GDO81_024012</name>
</gene>
<accession>A0AAV6Z5N6</accession>
<dbReference type="Gene3D" id="3.40.50.150">
    <property type="entry name" value="Vaccinia Virus protein VP39"/>
    <property type="match status" value="1"/>
</dbReference>
<reference evidence="5" key="1">
    <citation type="thesis" date="2020" institute="ProQuest LLC" country="789 East Eisenhower Parkway, Ann Arbor, MI, USA">
        <title>Comparative Genomics and Chromosome Evolution.</title>
        <authorList>
            <person name="Mudd A.B."/>
        </authorList>
    </citation>
    <scope>NUCLEOTIDE SEQUENCE</scope>
    <source>
        <strain evidence="5">237g6f4</strain>
        <tissue evidence="5">Blood</tissue>
    </source>
</reference>
<evidence type="ECO:0000313" key="5">
    <source>
        <dbReference type="EMBL" id="KAG8543693.1"/>
    </source>
</evidence>
<dbReference type="PANTHER" id="PTHR10867:SF32">
    <property type="entry name" value="NICOTINAMIDE N-METHYLTRANSFERASE"/>
    <property type="match status" value="1"/>
</dbReference>
<proteinExistence type="inferred from homology"/>
<name>A0AAV6Z5N6_ENGPU</name>
<evidence type="ECO:0000256" key="3">
    <source>
        <dbReference type="ARBA" id="ARBA00022679"/>
    </source>
</evidence>
<dbReference type="EMBL" id="WNYA01003020">
    <property type="protein sequence ID" value="KAG8543692.1"/>
    <property type="molecule type" value="Genomic_DNA"/>
</dbReference>
<evidence type="ECO:0000256" key="1">
    <source>
        <dbReference type="ARBA" id="ARBA00007996"/>
    </source>
</evidence>
<dbReference type="AlphaFoldDB" id="A0AAV6Z5N6"/>
<dbReference type="Proteomes" id="UP000824782">
    <property type="component" value="Unassembled WGS sequence"/>
</dbReference>
<dbReference type="SUPFAM" id="SSF53335">
    <property type="entry name" value="S-adenosyl-L-methionine-dependent methyltransferases"/>
    <property type="match status" value="1"/>
</dbReference>
<comment type="caution">
    <text evidence="5">The sequence shown here is derived from an EMBL/GenBank/DDBJ whole genome shotgun (WGS) entry which is preliminary data.</text>
</comment>
<dbReference type="PROSITE" id="PS51681">
    <property type="entry name" value="SAM_MT_NNMT_PNMT_TEMT"/>
    <property type="match status" value="1"/>
</dbReference>
<dbReference type="GO" id="GO:0008170">
    <property type="term" value="F:N-methyltransferase activity"/>
    <property type="evidence" value="ECO:0007669"/>
    <property type="project" value="TreeGrafter"/>
</dbReference>
<evidence type="ECO:0000256" key="4">
    <source>
        <dbReference type="ARBA" id="ARBA00022691"/>
    </source>
</evidence>
<keyword evidence="4" id="KW-0949">S-adenosyl-L-methionine</keyword>
<dbReference type="GO" id="GO:0005829">
    <property type="term" value="C:cytosol"/>
    <property type="evidence" value="ECO:0007669"/>
    <property type="project" value="TreeGrafter"/>
</dbReference>
<keyword evidence="3" id="KW-0808">Transferase</keyword>
<dbReference type="InterPro" id="IPR029063">
    <property type="entry name" value="SAM-dependent_MTases_sf"/>
</dbReference>
<organism evidence="5 6">
    <name type="scientific">Engystomops pustulosus</name>
    <name type="common">Tungara frog</name>
    <name type="synonym">Physalaemus pustulosus</name>
    <dbReference type="NCBI Taxonomy" id="76066"/>
    <lineage>
        <taxon>Eukaryota</taxon>
        <taxon>Metazoa</taxon>
        <taxon>Chordata</taxon>
        <taxon>Craniata</taxon>
        <taxon>Vertebrata</taxon>
        <taxon>Euteleostomi</taxon>
        <taxon>Amphibia</taxon>
        <taxon>Batrachia</taxon>
        <taxon>Anura</taxon>
        <taxon>Neobatrachia</taxon>
        <taxon>Hyloidea</taxon>
        <taxon>Leptodactylidae</taxon>
        <taxon>Leiuperinae</taxon>
        <taxon>Engystomops</taxon>
    </lineage>
</organism>
<sequence>MSDFTGKDEYQNLFSPKDYLESYFKLGEGSIGGEYLPFILKELAETFNSGKVKGDTLIDIGTGPCIYQHLSACEAFKNIIVSDFTDKNREEFNVWLKNQPGAFDWSPVVKHVCHLEGDR</sequence>
<protein>
    <submittedName>
        <fullName evidence="5">Uncharacterized protein</fullName>
    </submittedName>
</protein>
<dbReference type="Pfam" id="PF01234">
    <property type="entry name" value="NNMT_PNMT_TEMT"/>
    <property type="match status" value="1"/>
</dbReference>
<dbReference type="PANTHER" id="PTHR10867">
    <property type="entry name" value="NNMT/PNMT/TEMT FAMILY MEMBER"/>
    <property type="match status" value="1"/>
</dbReference>
<keyword evidence="2" id="KW-0489">Methyltransferase</keyword>
<dbReference type="EMBL" id="WNYA01003020">
    <property type="protein sequence ID" value="KAG8543693.1"/>
    <property type="molecule type" value="Genomic_DNA"/>
</dbReference>
<dbReference type="GO" id="GO:0032259">
    <property type="term" value="P:methylation"/>
    <property type="evidence" value="ECO:0007669"/>
    <property type="project" value="UniProtKB-KW"/>
</dbReference>
<comment type="similarity">
    <text evidence="1">Belongs to the class I-like SAM-binding methyltransferase superfamily. NNMT/PNMT/TEMT family.</text>
</comment>